<dbReference type="OrthoDB" id="3193022at2"/>
<dbReference type="EMBL" id="CP032624">
    <property type="protein sequence ID" value="AYG04658.1"/>
    <property type="molecule type" value="Genomic_DNA"/>
</dbReference>
<evidence type="ECO:0000259" key="3">
    <source>
        <dbReference type="PROSITE" id="PS50977"/>
    </source>
</evidence>
<dbReference type="Gene3D" id="1.10.357.10">
    <property type="entry name" value="Tetracycline Repressor, domain 2"/>
    <property type="match status" value="1"/>
</dbReference>
<feature type="DNA-binding region" description="H-T-H motif" evidence="2">
    <location>
        <begin position="45"/>
        <end position="64"/>
    </location>
</feature>
<keyword evidence="1 2" id="KW-0238">DNA-binding</keyword>
<dbReference type="AlphaFoldDB" id="A0A387BPL9"/>
<evidence type="ECO:0000256" key="2">
    <source>
        <dbReference type="PROSITE-ProRule" id="PRU00335"/>
    </source>
</evidence>
<dbReference type="PROSITE" id="PS50977">
    <property type="entry name" value="HTH_TETR_2"/>
    <property type="match status" value="1"/>
</dbReference>
<gene>
    <name evidence="4" type="ORF">D7I44_14760</name>
</gene>
<evidence type="ECO:0000313" key="5">
    <source>
        <dbReference type="Proteomes" id="UP000275069"/>
    </source>
</evidence>
<dbReference type="KEGG" id="gry:D7I44_14760"/>
<protein>
    <submittedName>
        <fullName evidence="4">TetR/AcrR family transcriptional regulator</fullName>
    </submittedName>
</protein>
<organism evidence="4 5">
    <name type="scientific">Gryllotalpicola protaetiae</name>
    <dbReference type="NCBI Taxonomy" id="2419771"/>
    <lineage>
        <taxon>Bacteria</taxon>
        <taxon>Bacillati</taxon>
        <taxon>Actinomycetota</taxon>
        <taxon>Actinomycetes</taxon>
        <taxon>Micrococcales</taxon>
        <taxon>Microbacteriaceae</taxon>
        <taxon>Gryllotalpicola</taxon>
    </lineage>
</organism>
<dbReference type="Proteomes" id="UP000275069">
    <property type="component" value="Chromosome"/>
</dbReference>
<name>A0A387BPL9_9MICO</name>
<proteinExistence type="predicted"/>
<reference evidence="4 5" key="1">
    <citation type="submission" date="2018-09" db="EMBL/GenBank/DDBJ databases">
        <title>Genome sequencing of strain 2DFW10M-5.</title>
        <authorList>
            <person name="Heo J."/>
            <person name="Kim S.-J."/>
            <person name="Kwon S.-W."/>
        </authorList>
    </citation>
    <scope>NUCLEOTIDE SEQUENCE [LARGE SCALE GENOMIC DNA]</scope>
    <source>
        <strain evidence="4 5">2DFW10M-5</strain>
    </source>
</reference>
<keyword evidence="5" id="KW-1185">Reference proteome</keyword>
<dbReference type="InterPro" id="IPR001647">
    <property type="entry name" value="HTH_TetR"/>
</dbReference>
<evidence type="ECO:0000313" key="4">
    <source>
        <dbReference type="EMBL" id="AYG04658.1"/>
    </source>
</evidence>
<dbReference type="SUPFAM" id="SSF46689">
    <property type="entry name" value="Homeodomain-like"/>
    <property type="match status" value="1"/>
</dbReference>
<accession>A0A387BPL9</accession>
<evidence type="ECO:0000256" key="1">
    <source>
        <dbReference type="ARBA" id="ARBA00023125"/>
    </source>
</evidence>
<sequence length="227" mass="24283">MTSGHGGSLTSRGERKVDARVEATRARLRTAVFELASAKDIADVSVAELARAADIDRSTFYSHASSPTELLSGFLGDELDPLREAVESTLDEVPDTLAAVGAQLNGRLIDHLERNTALYSQHDGRPNTALHLTLGAYTSGALEQVLEHLHAQGASGPASVDERRYLASFIGYGVVGAVATWLAEPEPRDRSRLERALGLVYSAWLVPAAESTPLRSRSGHSIEGETP</sequence>
<feature type="domain" description="HTH tetR-type" evidence="3">
    <location>
        <begin position="22"/>
        <end position="82"/>
    </location>
</feature>
<dbReference type="InterPro" id="IPR009057">
    <property type="entry name" value="Homeodomain-like_sf"/>
</dbReference>
<dbReference type="GO" id="GO:0003677">
    <property type="term" value="F:DNA binding"/>
    <property type="evidence" value="ECO:0007669"/>
    <property type="project" value="UniProtKB-UniRule"/>
</dbReference>